<gene>
    <name evidence="3" type="ORF">AWE51_04620</name>
</gene>
<dbReference type="CDD" id="cd03789">
    <property type="entry name" value="GT9_LPS_heptosyltransferase"/>
    <property type="match status" value="1"/>
</dbReference>
<comment type="caution">
    <text evidence="3">The sequence shown here is derived from an EMBL/GenBank/DDBJ whole genome shotgun (WGS) entry which is preliminary data.</text>
</comment>
<keyword evidence="4" id="KW-1185">Reference proteome</keyword>
<organism evidence="3 4">
    <name type="scientific">Aquimarina aggregata</name>
    <dbReference type="NCBI Taxonomy" id="1642818"/>
    <lineage>
        <taxon>Bacteria</taxon>
        <taxon>Pseudomonadati</taxon>
        <taxon>Bacteroidota</taxon>
        <taxon>Flavobacteriia</taxon>
        <taxon>Flavobacteriales</taxon>
        <taxon>Flavobacteriaceae</taxon>
        <taxon>Aquimarina</taxon>
    </lineage>
</organism>
<sequence>MKILVIQQKMIGDVLTSTIICEALRKEYPNATIDYLVNSSTRPVLTENPFFDKIIEFKNQYRESKIDFYHFLVSIKKSKYDLVIDAYGKLESNLISLFSKAPKRVSFYKWYTQFIYTQVIHRASEPITNASIAIENRLRLVFPENRITSEIIKPKIFLTEDEKQIANEYLKSNHITQNKPLIMISVLGSSPNKTLPFKYMAKVIDEIVSTTGANVLFNYMPNQEKDARTIYNLTNYKTQKHIHFDVFAKSLRGFIAILSHCDALIGNEGGAVNMAKALNLPTFTIFSPWIIKKDWNMFEDGIENDSIHLIDIKPELYVGNSPKKMKDQSLELYQEFSSEYIIPKLRNYLTQTFS</sequence>
<dbReference type="AlphaFoldDB" id="A0A163A3R8"/>
<dbReference type="Gene3D" id="3.40.50.2000">
    <property type="entry name" value="Glycogen Phosphorylase B"/>
    <property type="match status" value="2"/>
</dbReference>
<accession>A0A163A3R8</accession>
<evidence type="ECO:0000256" key="1">
    <source>
        <dbReference type="ARBA" id="ARBA00022676"/>
    </source>
</evidence>
<evidence type="ECO:0000313" key="3">
    <source>
        <dbReference type="EMBL" id="KZS40243.1"/>
    </source>
</evidence>
<keyword evidence="1" id="KW-0328">Glycosyltransferase</keyword>
<dbReference type="OrthoDB" id="9772349at2"/>
<dbReference type="GO" id="GO:0005829">
    <property type="term" value="C:cytosol"/>
    <property type="evidence" value="ECO:0007669"/>
    <property type="project" value="TreeGrafter"/>
</dbReference>
<evidence type="ECO:0000256" key="2">
    <source>
        <dbReference type="ARBA" id="ARBA00022679"/>
    </source>
</evidence>
<protein>
    <submittedName>
        <fullName evidence="3">Glycosyltransferase</fullName>
    </submittedName>
</protein>
<dbReference type="InterPro" id="IPR051199">
    <property type="entry name" value="LPS_LOS_Heptosyltrfase"/>
</dbReference>
<evidence type="ECO:0000313" key="4">
    <source>
        <dbReference type="Proteomes" id="UP000076715"/>
    </source>
</evidence>
<keyword evidence="2 3" id="KW-0808">Transferase</keyword>
<dbReference type="GO" id="GO:0009244">
    <property type="term" value="P:lipopolysaccharide core region biosynthetic process"/>
    <property type="evidence" value="ECO:0007669"/>
    <property type="project" value="TreeGrafter"/>
</dbReference>
<dbReference type="Pfam" id="PF01075">
    <property type="entry name" value="Glyco_transf_9"/>
    <property type="match status" value="1"/>
</dbReference>
<dbReference type="GO" id="GO:0008713">
    <property type="term" value="F:ADP-heptose-lipopolysaccharide heptosyltransferase activity"/>
    <property type="evidence" value="ECO:0007669"/>
    <property type="project" value="TreeGrafter"/>
</dbReference>
<name>A0A163A3R8_9FLAO</name>
<dbReference type="PANTHER" id="PTHR30160">
    <property type="entry name" value="TETRAACYLDISACCHARIDE 4'-KINASE-RELATED"/>
    <property type="match status" value="1"/>
</dbReference>
<dbReference type="EMBL" id="LQRT01000013">
    <property type="protein sequence ID" value="KZS40243.1"/>
    <property type="molecule type" value="Genomic_DNA"/>
</dbReference>
<dbReference type="InterPro" id="IPR002201">
    <property type="entry name" value="Glyco_trans_9"/>
</dbReference>
<proteinExistence type="predicted"/>
<dbReference type="Proteomes" id="UP000076715">
    <property type="component" value="Unassembled WGS sequence"/>
</dbReference>
<reference evidence="3 4" key="1">
    <citation type="submission" date="2016-01" db="EMBL/GenBank/DDBJ databases">
        <title>The draft genome sequence of Aquimarina sp. RZW4-3-2.</title>
        <authorList>
            <person name="Wang Y."/>
        </authorList>
    </citation>
    <scope>NUCLEOTIDE SEQUENCE [LARGE SCALE GENOMIC DNA]</scope>
    <source>
        <strain evidence="3 4">RZW4-3-2</strain>
    </source>
</reference>
<dbReference type="RefSeq" id="WP_066313683.1">
    <property type="nucleotide sequence ID" value="NZ_LQRT01000013.1"/>
</dbReference>
<dbReference type="STRING" id="1642818.AWE51_04620"/>
<dbReference type="PANTHER" id="PTHR30160:SF7">
    <property type="entry name" value="ADP-HEPTOSE--LPS HEPTOSYLTRANSFERASE 2"/>
    <property type="match status" value="1"/>
</dbReference>
<dbReference type="SUPFAM" id="SSF53756">
    <property type="entry name" value="UDP-Glycosyltransferase/glycogen phosphorylase"/>
    <property type="match status" value="1"/>
</dbReference>